<feature type="non-terminal residue" evidence="2">
    <location>
        <position position="1"/>
    </location>
</feature>
<protein>
    <recommendedName>
        <fullName evidence="1">RNase NYN domain-containing protein</fullName>
    </recommendedName>
</protein>
<dbReference type="InterPro" id="IPR021869">
    <property type="entry name" value="RNase_Zc3h12_NYN"/>
</dbReference>
<proteinExistence type="predicted"/>
<dbReference type="AlphaFoldDB" id="X1EMJ8"/>
<evidence type="ECO:0000313" key="2">
    <source>
        <dbReference type="EMBL" id="GAH09883.1"/>
    </source>
</evidence>
<comment type="caution">
    <text evidence="2">The sequence shown here is derived from an EMBL/GenBank/DDBJ whole genome shotgun (WGS) entry which is preliminary data.</text>
</comment>
<evidence type="ECO:0000259" key="1">
    <source>
        <dbReference type="Pfam" id="PF11977"/>
    </source>
</evidence>
<dbReference type="EMBL" id="BART01032337">
    <property type="protein sequence ID" value="GAH09883.1"/>
    <property type="molecule type" value="Genomic_DNA"/>
</dbReference>
<accession>X1EMJ8</accession>
<feature type="domain" description="RNase NYN" evidence="1">
    <location>
        <begin position="6"/>
        <end position="80"/>
    </location>
</feature>
<sequence length="88" mass="10653">DRSLHYTIDNKKEYQYLAKNGRIFETPGGTEADHFILQYAKENNSYIISNDRFKEFRKFFGSAWLNNQLITFKFIKDKLYFDKIYTAY</sequence>
<gene>
    <name evidence="2" type="ORF">S01H4_55917</name>
</gene>
<name>X1EMJ8_9ZZZZ</name>
<dbReference type="Pfam" id="PF11977">
    <property type="entry name" value="RNase_Zc3h12a"/>
    <property type="match status" value="1"/>
</dbReference>
<dbReference type="Gene3D" id="3.40.50.11980">
    <property type="match status" value="1"/>
</dbReference>
<organism evidence="2">
    <name type="scientific">marine sediment metagenome</name>
    <dbReference type="NCBI Taxonomy" id="412755"/>
    <lineage>
        <taxon>unclassified sequences</taxon>
        <taxon>metagenomes</taxon>
        <taxon>ecological metagenomes</taxon>
    </lineage>
</organism>
<reference evidence="2" key="1">
    <citation type="journal article" date="2014" name="Front. Microbiol.">
        <title>High frequency of phylogenetically diverse reductive dehalogenase-homologous genes in deep subseafloor sedimentary metagenomes.</title>
        <authorList>
            <person name="Kawai M."/>
            <person name="Futagami T."/>
            <person name="Toyoda A."/>
            <person name="Takaki Y."/>
            <person name="Nishi S."/>
            <person name="Hori S."/>
            <person name="Arai W."/>
            <person name="Tsubouchi T."/>
            <person name="Morono Y."/>
            <person name="Uchiyama I."/>
            <person name="Ito T."/>
            <person name="Fujiyama A."/>
            <person name="Inagaki F."/>
            <person name="Takami H."/>
        </authorList>
    </citation>
    <scope>NUCLEOTIDE SEQUENCE</scope>
    <source>
        <strain evidence="2">Expedition CK06-06</strain>
    </source>
</reference>